<gene>
    <name evidence="1" type="ORF">CDAR_444441</name>
</gene>
<comment type="caution">
    <text evidence="1">The sequence shown here is derived from an EMBL/GenBank/DDBJ whole genome shotgun (WGS) entry which is preliminary data.</text>
</comment>
<dbReference type="EMBL" id="BPLQ01015729">
    <property type="protein sequence ID" value="GIY91213.1"/>
    <property type="molecule type" value="Genomic_DNA"/>
</dbReference>
<proteinExistence type="predicted"/>
<keyword evidence="2" id="KW-1185">Reference proteome</keyword>
<organism evidence="1 2">
    <name type="scientific">Caerostris darwini</name>
    <dbReference type="NCBI Taxonomy" id="1538125"/>
    <lineage>
        <taxon>Eukaryota</taxon>
        <taxon>Metazoa</taxon>
        <taxon>Ecdysozoa</taxon>
        <taxon>Arthropoda</taxon>
        <taxon>Chelicerata</taxon>
        <taxon>Arachnida</taxon>
        <taxon>Araneae</taxon>
        <taxon>Araneomorphae</taxon>
        <taxon>Entelegynae</taxon>
        <taxon>Araneoidea</taxon>
        <taxon>Araneidae</taxon>
        <taxon>Caerostris</taxon>
    </lineage>
</organism>
<evidence type="ECO:0000313" key="2">
    <source>
        <dbReference type="Proteomes" id="UP001054837"/>
    </source>
</evidence>
<dbReference type="AlphaFoldDB" id="A0AAV4X948"/>
<sequence length="130" mass="14708">MLPPTLAWRNNCCPVTYLKVSKTRRGVGVGRIALCCSRRFRIDLDRGVHCCAETKVHSITPEPCYIRRRRTIRGIYFSCRGCSFAEMLMPDILMLIRICINAVEAGAFSFGEFALACSLLTNCHICSLIW</sequence>
<accession>A0AAV4X948</accession>
<reference evidence="1 2" key="1">
    <citation type="submission" date="2021-06" db="EMBL/GenBank/DDBJ databases">
        <title>Caerostris darwini draft genome.</title>
        <authorList>
            <person name="Kono N."/>
            <person name="Arakawa K."/>
        </authorList>
    </citation>
    <scope>NUCLEOTIDE SEQUENCE [LARGE SCALE GENOMIC DNA]</scope>
</reference>
<dbReference type="Proteomes" id="UP001054837">
    <property type="component" value="Unassembled WGS sequence"/>
</dbReference>
<name>A0AAV4X948_9ARAC</name>
<evidence type="ECO:0000313" key="1">
    <source>
        <dbReference type="EMBL" id="GIY91213.1"/>
    </source>
</evidence>
<protein>
    <submittedName>
        <fullName evidence="1">Uncharacterized protein</fullName>
    </submittedName>
</protein>